<keyword evidence="2" id="KW-1185">Reference proteome</keyword>
<name>A0ABU3MG53_9PROT</name>
<reference evidence="1 2" key="1">
    <citation type="journal article" date="2019" name="Microb. Pathog.">
        <title>Comparison of VITEK 2, MALDI-TOF MS, 16S rRNA gene sequencing, and whole-genome sequencing for identification of Roseomonas mucosa.</title>
        <authorList>
            <person name="Rudolph W.W."/>
            <person name="Gunzer F."/>
            <person name="Trauth M."/>
            <person name="Bunk B."/>
            <person name="Bigge R."/>
            <person name="Schrottner P."/>
        </authorList>
    </citation>
    <scope>NUCLEOTIDE SEQUENCE [LARGE SCALE GENOMIC DNA]</scope>
    <source>
        <strain evidence="1 2">DSM 103800</strain>
    </source>
</reference>
<evidence type="ECO:0000313" key="1">
    <source>
        <dbReference type="EMBL" id="MDT8331797.1"/>
    </source>
</evidence>
<protein>
    <submittedName>
        <fullName evidence="1">Uncharacterized protein</fullName>
    </submittedName>
</protein>
<evidence type="ECO:0000313" key="2">
    <source>
        <dbReference type="Proteomes" id="UP001258945"/>
    </source>
</evidence>
<dbReference type="Proteomes" id="UP001258945">
    <property type="component" value="Unassembled WGS sequence"/>
</dbReference>
<organism evidence="1 2">
    <name type="scientific">Roseomonas gilardii</name>
    <dbReference type="NCBI Taxonomy" id="257708"/>
    <lineage>
        <taxon>Bacteria</taxon>
        <taxon>Pseudomonadati</taxon>
        <taxon>Pseudomonadota</taxon>
        <taxon>Alphaproteobacteria</taxon>
        <taxon>Acetobacterales</taxon>
        <taxon>Roseomonadaceae</taxon>
        <taxon>Roseomonas</taxon>
    </lineage>
</organism>
<gene>
    <name evidence="1" type="ORF">RQ831_12100</name>
</gene>
<proteinExistence type="predicted"/>
<accession>A0ABU3MG53</accession>
<dbReference type="RefSeq" id="WP_314282310.1">
    <property type="nucleotide sequence ID" value="NZ_JAVVDO010000018.1"/>
</dbReference>
<dbReference type="EMBL" id="JAVVDO010000018">
    <property type="protein sequence ID" value="MDT8331797.1"/>
    <property type="molecule type" value="Genomic_DNA"/>
</dbReference>
<sequence>MRTIEDIETDLAEAEAAYGRFRQGEAYERLSRQKQAERYAWTKVSNLRIERERLLTGWQPVPEEDLERAFPYAKHRAIVEFQGRHFRAHYYPAKETPRGQPVKKWLREWSEVRDAPAALAALATVEPTATSARESTTDAP</sequence>
<comment type="caution">
    <text evidence="1">The sequence shown here is derived from an EMBL/GenBank/DDBJ whole genome shotgun (WGS) entry which is preliminary data.</text>
</comment>